<reference evidence="3" key="1">
    <citation type="submission" date="2025-08" db="UniProtKB">
        <authorList>
            <consortium name="RefSeq"/>
        </authorList>
    </citation>
    <scope>IDENTIFICATION</scope>
</reference>
<evidence type="ECO:0000313" key="2">
    <source>
        <dbReference type="Proteomes" id="UP000695007"/>
    </source>
</evidence>
<dbReference type="GeneID" id="105368204"/>
<dbReference type="PROSITE" id="PS51257">
    <property type="entry name" value="PROKAR_LIPOPROTEIN"/>
    <property type="match status" value="1"/>
</dbReference>
<name>A0AAJ7E2I4_9HYME</name>
<dbReference type="Proteomes" id="UP000695007">
    <property type="component" value="Unplaced"/>
</dbReference>
<dbReference type="RefSeq" id="XP_011505467.1">
    <property type="nucleotide sequence ID" value="XM_011507165.1"/>
</dbReference>
<keyword evidence="2" id="KW-1185">Reference proteome</keyword>
<evidence type="ECO:0000256" key="1">
    <source>
        <dbReference type="SAM" id="SignalP"/>
    </source>
</evidence>
<feature type="signal peptide" evidence="1">
    <location>
        <begin position="1"/>
        <end position="18"/>
    </location>
</feature>
<dbReference type="KEGG" id="csol:105368204"/>
<gene>
    <name evidence="3" type="primary">LOC105368204</name>
</gene>
<proteinExistence type="predicted"/>
<accession>A0AAJ7E2I4</accession>
<dbReference type="AlphaFoldDB" id="A0AAJ7E2I4"/>
<protein>
    <submittedName>
        <fullName evidence="3">Uncharacterized protein LOC105368204</fullName>
    </submittedName>
</protein>
<organism evidence="2 3">
    <name type="scientific">Ceratosolen solmsi marchali</name>
    <dbReference type="NCBI Taxonomy" id="326594"/>
    <lineage>
        <taxon>Eukaryota</taxon>
        <taxon>Metazoa</taxon>
        <taxon>Ecdysozoa</taxon>
        <taxon>Arthropoda</taxon>
        <taxon>Hexapoda</taxon>
        <taxon>Insecta</taxon>
        <taxon>Pterygota</taxon>
        <taxon>Neoptera</taxon>
        <taxon>Endopterygota</taxon>
        <taxon>Hymenoptera</taxon>
        <taxon>Apocrita</taxon>
        <taxon>Proctotrupomorpha</taxon>
        <taxon>Chalcidoidea</taxon>
        <taxon>Agaonidae</taxon>
        <taxon>Agaoninae</taxon>
        <taxon>Ceratosolen</taxon>
    </lineage>
</organism>
<feature type="chain" id="PRO_5042573339" evidence="1">
    <location>
        <begin position="19"/>
        <end position="320"/>
    </location>
</feature>
<sequence>MKIAVFLVVASWVTSCSLTNEATFSRVTAVQLQRLAPFRLFFLDKDTSRRTNKPLHQYLQIPIDFNELIRIFNGSESYDRRVNSIKLSSQQIDALNRYTDKLIQNERVQSYVQERIKRDGYDGSYGTGGGGSESFLSELAGQLVGGVVQLSSTASKGSSSFSGFKSPPPVYGAPVYHSYSKDSFNIWDFKRAILNTLIQAVKAVGGGVLALKGQLIKGGGFLVSTKGRIISSAGEAISGLGKSLASSAIIQPLPHYPAYGQTGNKLETPQIIAHHEHYEGPPPSPDEYHSSFGANSNTVYAYAYYPQYLHYDYRRSKSVG</sequence>
<evidence type="ECO:0000313" key="3">
    <source>
        <dbReference type="RefSeq" id="XP_011505467.1"/>
    </source>
</evidence>
<keyword evidence="1" id="KW-0732">Signal</keyword>